<dbReference type="Proteomes" id="UP001592528">
    <property type="component" value="Unassembled WGS sequence"/>
</dbReference>
<dbReference type="EMBL" id="JBHEZZ010000001">
    <property type="protein sequence ID" value="MFC1400203.1"/>
    <property type="molecule type" value="Genomic_DNA"/>
</dbReference>
<gene>
    <name evidence="1" type="ORF">ACEZDJ_02755</name>
</gene>
<evidence type="ECO:0000313" key="2">
    <source>
        <dbReference type="Proteomes" id="UP001592528"/>
    </source>
</evidence>
<dbReference type="RefSeq" id="WP_157623633.1">
    <property type="nucleotide sequence ID" value="NZ_JBHEZZ010000001.1"/>
</dbReference>
<proteinExistence type="predicted"/>
<accession>A0ABV6UFF5</accession>
<keyword evidence="2" id="KW-1185">Reference proteome</keyword>
<organism evidence="1 2">
    <name type="scientific">Streptacidiphilus cavernicola</name>
    <dbReference type="NCBI Taxonomy" id="3342716"/>
    <lineage>
        <taxon>Bacteria</taxon>
        <taxon>Bacillati</taxon>
        <taxon>Actinomycetota</taxon>
        <taxon>Actinomycetes</taxon>
        <taxon>Kitasatosporales</taxon>
        <taxon>Streptomycetaceae</taxon>
        <taxon>Streptacidiphilus</taxon>
    </lineage>
</organism>
<evidence type="ECO:0000313" key="1">
    <source>
        <dbReference type="EMBL" id="MFC1400203.1"/>
    </source>
</evidence>
<name>A0ABV6UFF5_9ACTN</name>
<protein>
    <submittedName>
        <fullName evidence="1">Uncharacterized protein</fullName>
    </submittedName>
</protein>
<reference evidence="1 2" key="1">
    <citation type="submission" date="2024-09" db="EMBL/GenBank/DDBJ databases">
        <authorList>
            <person name="Lee S.D."/>
        </authorList>
    </citation>
    <scope>NUCLEOTIDE SEQUENCE [LARGE SCALE GENOMIC DNA]</scope>
    <source>
        <strain evidence="1 2">N1-5</strain>
    </source>
</reference>
<sequence length="47" mass="4555">MSSFVIALKPAVAGAMTAALELDLALALALALAPATAAAAAFDGARR</sequence>
<comment type="caution">
    <text evidence="1">The sequence shown here is derived from an EMBL/GenBank/DDBJ whole genome shotgun (WGS) entry which is preliminary data.</text>
</comment>